<protein>
    <recommendedName>
        <fullName evidence="3">Lipoprotein</fullName>
    </recommendedName>
</protein>
<keyword evidence="2" id="KW-1185">Reference proteome</keyword>
<dbReference type="PROSITE" id="PS51257">
    <property type="entry name" value="PROKAR_LIPOPROTEIN"/>
    <property type="match status" value="1"/>
</dbReference>
<accession>A0A504JF80</accession>
<evidence type="ECO:0000313" key="2">
    <source>
        <dbReference type="Proteomes" id="UP000315540"/>
    </source>
</evidence>
<dbReference type="AlphaFoldDB" id="A0A504JF80"/>
<proteinExistence type="predicted"/>
<reference evidence="1 2" key="1">
    <citation type="submission" date="2019-06" db="EMBL/GenBank/DDBJ databases">
        <authorList>
            <person name="Meng X."/>
        </authorList>
    </citation>
    <scope>NUCLEOTIDE SEQUENCE [LARGE SCALE GENOMIC DNA]</scope>
    <source>
        <strain evidence="1 2">M625</strain>
    </source>
</reference>
<comment type="caution">
    <text evidence="1">The sequence shown here is derived from an EMBL/GenBank/DDBJ whole genome shotgun (WGS) entry which is preliminary data.</text>
</comment>
<name>A0A504JF80_9FLAO</name>
<dbReference type="OrthoDB" id="1434654at2"/>
<dbReference type="Proteomes" id="UP000315540">
    <property type="component" value="Unassembled WGS sequence"/>
</dbReference>
<evidence type="ECO:0008006" key="3">
    <source>
        <dbReference type="Google" id="ProtNLM"/>
    </source>
</evidence>
<sequence length="201" mass="23862">MINRIIIIPIVSFLLTSCFSTTFNKRKFKKFNPPQSQNKLIKKNGYYFYETEVQRYYNWVPNGSGANPTDSILTKIIRGILFYDNSKVYVTNYFDGLKYDDKKSLEIAQKKLEKRIYEFGLKTIDKEKTHISTLGKYAIHNDTITIQYFRFSSGDRYLTELKGTLKENESFNLFQKIDFYGSLFEKPKSKMINMDYTFKEY</sequence>
<dbReference type="RefSeq" id="WP_140593823.1">
    <property type="nucleotide sequence ID" value="NZ_VFWZ01000003.1"/>
</dbReference>
<organism evidence="1 2">
    <name type="scientific">Aquimarina algicola</name>
    <dbReference type="NCBI Taxonomy" id="2589995"/>
    <lineage>
        <taxon>Bacteria</taxon>
        <taxon>Pseudomonadati</taxon>
        <taxon>Bacteroidota</taxon>
        <taxon>Flavobacteriia</taxon>
        <taxon>Flavobacteriales</taxon>
        <taxon>Flavobacteriaceae</taxon>
        <taxon>Aquimarina</taxon>
    </lineage>
</organism>
<evidence type="ECO:0000313" key="1">
    <source>
        <dbReference type="EMBL" id="TPN86283.1"/>
    </source>
</evidence>
<gene>
    <name evidence="1" type="ORF">FHK87_13535</name>
</gene>
<dbReference type="EMBL" id="VFWZ01000003">
    <property type="protein sequence ID" value="TPN86283.1"/>
    <property type="molecule type" value="Genomic_DNA"/>
</dbReference>